<accession>A0A7J6WAA8</accession>
<reference evidence="3 4" key="1">
    <citation type="submission" date="2020-06" db="EMBL/GenBank/DDBJ databases">
        <title>Transcriptomic and genomic resources for Thalictrum thalictroides and T. hernandezii: Facilitating candidate gene discovery in an emerging model plant lineage.</title>
        <authorList>
            <person name="Arias T."/>
            <person name="Riano-Pachon D.M."/>
            <person name="Di Stilio V.S."/>
        </authorList>
    </citation>
    <scope>NUCLEOTIDE SEQUENCE [LARGE SCALE GENOMIC DNA]</scope>
    <source>
        <strain evidence="4">cv. WT478/WT964</strain>
        <tissue evidence="3">Leaves</tissue>
    </source>
</reference>
<protein>
    <submittedName>
        <fullName evidence="3">Phytochrome</fullName>
    </submittedName>
</protein>
<organism evidence="3 4">
    <name type="scientific">Thalictrum thalictroides</name>
    <name type="common">Rue-anemone</name>
    <name type="synonym">Anemone thalictroides</name>
    <dbReference type="NCBI Taxonomy" id="46969"/>
    <lineage>
        <taxon>Eukaryota</taxon>
        <taxon>Viridiplantae</taxon>
        <taxon>Streptophyta</taxon>
        <taxon>Embryophyta</taxon>
        <taxon>Tracheophyta</taxon>
        <taxon>Spermatophyta</taxon>
        <taxon>Magnoliopsida</taxon>
        <taxon>Ranunculales</taxon>
        <taxon>Ranunculaceae</taxon>
        <taxon>Thalictroideae</taxon>
        <taxon>Thalictrum</taxon>
    </lineage>
</organism>
<dbReference type="Proteomes" id="UP000554482">
    <property type="component" value="Unassembled WGS sequence"/>
</dbReference>
<gene>
    <name evidence="3" type="ORF">FRX31_016895</name>
</gene>
<dbReference type="GO" id="GO:0009584">
    <property type="term" value="P:detection of visible light"/>
    <property type="evidence" value="ECO:0007669"/>
    <property type="project" value="InterPro"/>
</dbReference>
<evidence type="ECO:0000313" key="3">
    <source>
        <dbReference type="EMBL" id="KAF5193520.1"/>
    </source>
</evidence>
<dbReference type="Pfam" id="PF00360">
    <property type="entry name" value="PHY"/>
    <property type="match status" value="1"/>
</dbReference>
<dbReference type="GO" id="GO:0006355">
    <property type="term" value="P:regulation of DNA-templated transcription"/>
    <property type="evidence" value="ECO:0007669"/>
    <property type="project" value="InterPro"/>
</dbReference>
<proteinExistence type="inferred from homology"/>
<dbReference type="InterPro" id="IPR013515">
    <property type="entry name" value="Phytochrome_cen-reg"/>
</dbReference>
<dbReference type="InterPro" id="IPR029016">
    <property type="entry name" value="GAF-like_dom_sf"/>
</dbReference>
<dbReference type="PROSITE" id="PS50046">
    <property type="entry name" value="PHYTOCHROME_2"/>
    <property type="match status" value="1"/>
</dbReference>
<sequence length="129" mass="14700">MAIIVNENDSMKLWGFVSCHHLTPRYIPFPIRDACEFILQVFGVQLSMEQQFKLHMAEKKIQKTQALLSDMILKDVPFGIITRSPNVMDLVNCNGAAFSYDGVCRVLGVTPTELQIKDIISWLIENDKQ</sequence>
<dbReference type="Gene3D" id="3.30.450.40">
    <property type="match status" value="1"/>
</dbReference>
<dbReference type="InterPro" id="IPR043150">
    <property type="entry name" value="Phytochrome_PHY_sf"/>
</dbReference>
<dbReference type="EMBL" id="JABWDY010019947">
    <property type="protein sequence ID" value="KAF5193520.1"/>
    <property type="molecule type" value="Genomic_DNA"/>
</dbReference>
<name>A0A7J6WAA8_THATH</name>
<dbReference type="InterPro" id="IPR016132">
    <property type="entry name" value="Phyto_chromo_attachment"/>
</dbReference>
<dbReference type="SUPFAM" id="SSF55781">
    <property type="entry name" value="GAF domain-like"/>
    <property type="match status" value="2"/>
</dbReference>
<comment type="similarity">
    <text evidence="1">Belongs to the phytochrome family.</text>
</comment>
<keyword evidence="4" id="KW-1185">Reference proteome</keyword>
<comment type="caution">
    <text evidence="3">The sequence shown here is derived from an EMBL/GenBank/DDBJ whole genome shotgun (WGS) entry which is preliminary data.</text>
</comment>
<evidence type="ECO:0000256" key="1">
    <source>
        <dbReference type="ARBA" id="ARBA00008235"/>
    </source>
</evidence>
<dbReference type="AlphaFoldDB" id="A0A7J6WAA8"/>
<dbReference type="OrthoDB" id="1716810at2759"/>
<feature type="domain" description="Phytochrome chromophore attachment site" evidence="2">
    <location>
        <begin position="1"/>
        <end position="40"/>
    </location>
</feature>
<evidence type="ECO:0000313" key="4">
    <source>
        <dbReference type="Proteomes" id="UP000554482"/>
    </source>
</evidence>
<dbReference type="Gene3D" id="3.30.450.270">
    <property type="match status" value="1"/>
</dbReference>
<evidence type="ECO:0000259" key="2">
    <source>
        <dbReference type="PROSITE" id="PS50046"/>
    </source>
</evidence>